<dbReference type="Proteomes" id="UP000070617">
    <property type="component" value="Unassembled WGS sequence"/>
</dbReference>
<gene>
    <name evidence="2" type="ORF">HMPREF3206_00409</name>
</gene>
<accession>A0A133NJJ6</accession>
<keyword evidence="1" id="KW-0175">Coiled coil</keyword>
<dbReference type="EMBL" id="LRPX01000009">
    <property type="protein sequence ID" value="KXA16465.1"/>
    <property type="molecule type" value="Genomic_DNA"/>
</dbReference>
<evidence type="ECO:0008006" key="4">
    <source>
        <dbReference type="Google" id="ProtNLM"/>
    </source>
</evidence>
<comment type="caution">
    <text evidence="2">The sequence shown here is derived from an EMBL/GenBank/DDBJ whole genome shotgun (WGS) entry which is preliminary data.</text>
</comment>
<evidence type="ECO:0000313" key="3">
    <source>
        <dbReference type="Proteomes" id="UP000070617"/>
    </source>
</evidence>
<name>A0A133NJJ6_9FUSO</name>
<feature type="coiled-coil region" evidence="1">
    <location>
        <begin position="30"/>
        <end position="57"/>
    </location>
</feature>
<dbReference type="RefSeq" id="WP_008800875.1">
    <property type="nucleotide sequence ID" value="NZ_KQ956514.1"/>
</dbReference>
<dbReference type="AlphaFoldDB" id="A0A133NJJ6"/>
<sequence>MKKAFILVGVIVGIIWGIHGYFLMQVMSLEQELHDKKTELDNNIKLLNRKVMEYDKKLDLAAIKKNMEENRGMLMAEEIKYFEVSE</sequence>
<proteinExistence type="predicted"/>
<evidence type="ECO:0000313" key="2">
    <source>
        <dbReference type="EMBL" id="KXA16465.1"/>
    </source>
</evidence>
<dbReference type="PATRIC" id="fig|134605.3.peg.410"/>
<keyword evidence="3" id="KW-1185">Reference proteome</keyword>
<dbReference type="STRING" id="134605.HMPREF3206_00409"/>
<evidence type="ECO:0000256" key="1">
    <source>
        <dbReference type="SAM" id="Coils"/>
    </source>
</evidence>
<reference evidence="3" key="1">
    <citation type="submission" date="2016-01" db="EMBL/GenBank/DDBJ databases">
        <authorList>
            <person name="Mitreva M."/>
            <person name="Pepin K.H."/>
            <person name="Mihindukulasuriya K.A."/>
            <person name="Fulton R."/>
            <person name="Fronick C."/>
            <person name="O'Laughlin M."/>
            <person name="Miner T."/>
            <person name="Herter B."/>
            <person name="Rosa B.A."/>
            <person name="Cordes M."/>
            <person name="Tomlinson C."/>
            <person name="Wollam A."/>
            <person name="Palsikar V.B."/>
            <person name="Mardis E.R."/>
            <person name="Wilson R.K."/>
        </authorList>
    </citation>
    <scope>NUCLEOTIDE SEQUENCE [LARGE SCALE GENOMIC DNA]</scope>
    <source>
        <strain evidence="3">CMW8396</strain>
    </source>
</reference>
<organism evidence="2 3">
    <name type="scientific">Fusobacterium equinum</name>
    <dbReference type="NCBI Taxonomy" id="134605"/>
    <lineage>
        <taxon>Bacteria</taxon>
        <taxon>Fusobacteriati</taxon>
        <taxon>Fusobacteriota</taxon>
        <taxon>Fusobacteriia</taxon>
        <taxon>Fusobacteriales</taxon>
        <taxon>Fusobacteriaceae</taxon>
        <taxon>Fusobacterium</taxon>
    </lineage>
</organism>
<protein>
    <recommendedName>
        <fullName evidence="4">Septum formation initiator</fullName>
    </recommendedName>
</protein>